<keyword evidence="3 7" id="KW-0347">Helicase</keyword>
<evidence type="ECO:0000256" key="5">
    <source>
        <dbReference type="SAM" id="MobiDB-lite"/>
    </source>
</evidence>
<comment type="caution">
    <text evidence="7">The sequence shown here is derived from an EMBL/GenBank/DDBJ whole genome shotgun (WGS) entry which is preliminary data.</text>
</comment>
<dbReference type="InterPro" id="IPR001650">
    <property type="entry name" value="Helicase_C-like"/>
</dbReference>
<name>A0A7W6RX61_9PROT</name>
<evidence type="ECO:0000256" key="2">
    <source>
        <dbReference type="ARBA" id="ARBA00022801"/>
    </source>
</evidence>
<accession>A0A7W6RX61</accession>
<proteinExistence type="predicted"/>
<evidence type="ECO:0000256" key="4">
    <source>
        <dbReference type="ARBA" id="ARBA00022840"/>
    </source>
</evidence>
<dbReference type="GO" id="GO:0003724">
    <property type="term" value="F:RNA helicase activity"/>
    <property type="evidence" value="ECO:0007669"/>
    <property type="project" value="UniProtKB-EC"/>
</dbReference>
<feature type="region of interest" description="Disordered" evidence="5">
    <location>
        <begin position="811"/>
        <end position="842"/>
    </location>
</feature>
<dbReference type="GO" id="GO:0016787">
    <property type="term" value="F:hydrolase activity"/>
    <property type="evidence" value="ECO:0007669"/>
    <property type="project" value="UniProtKB-KW"/>
</dbReference>
<dbReference type="Pfam" id="PF00271">
    <property type="entry name" value="Helicase_C"/>
    <property type="match status" value="1"/>
</dbReference>
<evidence type="ECO:0000313" key="8">
    <source>
        <dbReference type="Proteomes" id="UP000555728"/>
    </source>
</evidence>
<sequence length="855" mass="93491">MTALTDRSRVWAVLGPTNTGKTYLAVERMLGYPSGMMGFPLRLLARENYERVARAKGAAKVALITGEEKILPPGASYFICTVESMPVGRPVDFLAIDEIQLCADPERGHVFTDRLLHARGREETLFLGAATMEPLLRRLLPDCLFETRPRFSRLTYTGPRKLTRLPRRSAIVAFSAGDVYAIAELVRRQRGGAAVVMGALSPRTRNAQVALYQGGEVDYLVATDAIGMGLNMDVDHVAFAAMEKFDGTRQRALRSSEVAQIAGRAGRYMTDGTFGTTADVGPLPTELVDRVEGHQFQTVRTIQWRNGALDFSSVAALHNSLNAPAGLDVLRRTRDAPDQTALEALTREDDIRALARGREAVALLWDVCRVPDFRKIHEQSHIRLQGQIYRHLTSRAGRLPPDWIAGHVKRLDSVDGDIHTLTDRIASIRVWTYVAHQNDWLSDAEHWRARTRAIEDRLSDAMHERLTQRFVDRRTAVLMRKLHDREALTAVVDRTGGVRVEDQFVGRLEGFTFTPERGGGGRGDRAVLNAALKALHGEIGRRIVALETADDAAFALADDGAIHWQGVAVARLGRGPAPLRPAVELPANDLLAGERAQRVRGRLAAWLERLVRRELAPLLATHRAEALSGAARGIAYQVTEALGTVPRAAVADQLGTLTRADRKALARLHIRLGVESVFMPPLLKPSSQRLRALLWAASVGALPPPAAPAGRVSFRVEAAAAPADPAVAEVYYRVLGYRLLAGRVVRADMLERFAAGLRQAVREAGRGAEAAALPAALPPMLGVSVEEAEGLCRALGFRTWRDDAGAVRLRADRGGRKARPKGRPETAAERRRRVAAGQARAADSPFAVLAEKARA</sequence>
<dbReference type="InterPro" id="IPR055206">
    <property type="entry name" value="DEXQc_SUV3"/>
</dbReference>
<dbReference type="Gene3D" id="3.40.50.300">
    <property type="entry name" value="P-loop containing nucleotide triphosphate hydrolases"/>
    <property type="match status" value="2"/>
</dbReference>
<dbReference type="AlphaFoldDB" id="A0A7W6RX61"/>
<dbReference type="PANTHER" id="PTHR12131:SF1">
    <property type="entry name" value="ATP-DEPENDENT RNA HELICASE SUPV3L1, MITOCHONDRIAL-RELATED"/>
    <property type="match status" value="1"/>
</dbReference>
<organism evidence="7 8">
    <name type="scientific">Roseospira goensis</name>
    <dbReference type="NCBI Taxonomy" id="391922"/>
    <lineage>
        <taxon>Bacteria</taxon>
        <taxon>Pseudomonadati</taxon>
        <taxon>Pseudomonadota</taxon>
        <taxon>Alphaproteobacteria</taxon>
        <taxon>Rhodospirillales</taxon>
        <taxon>Rhodospirillaceae</taxon>
        <taxon>Roseospira</taxon>
    </lineage>
</organism>
<dbReference type="SMART" id="SM00490">
    <property type="entry name" value="HELICc"/>
    <property type="match status" value="1"/>
</dbReference>
<dbReference type="RefSeq" id="WP_184431514.1">
    <property type="nucleotide sequence ID" value="NZ_JACIGI010000003.1"/>
</dbReference>
<dbReference type="SUPFAM" id="SSF52540">
    <property type="entry name" value="P-loop containing nucleoside triphosphate hydrolases"/>
    <property type="match status" value="2"/>
</dbReference>
<evidence type="ECO:0000256" key="3">
    <source>
        <dbReference type="ARBA" id="ARBA00022806"/>
    </source>
</evidence>
<dbReference type="Pfam" id="PF22527">
    <property type="entry name" value="DEXQc_Suv3"/>
    <property type="match status" value="1"/>
</dbReference>
<dbReference type="EC" id="3.6.4.13" evidence="7"/>
<dbReference type="PANTHER" id="PTHR12131">
    <property type="entry name" value="ATP-DEPENDENT RNA AND DNA HELICASE"/>
    <property type="match status" value="1"/>
</dbReference>
<dbReference type="GO" id="GO:0005524">
    <property type="term" value="F:ATP binding"/>
    <property type="evidence" value="ECO:0007669"/>
    <property type="project" value="UniProtKB-KW"/>
</dbReference>
<dbReference type="InterPro" id="IPR027417">
    <property type="entry name" value="P-loop_NTPase"/>
</dbReference>
<reference evidence="7 8" key="1">
    <citation type="submission" date="2020-08" db="EMBL/GenBank/DDBJ databases">
        <title>Genome sequencing of Purple Non-Sulfur Bacteria from various extreme environments.</title>
        <authorList>
            <person name="Mayer M."/>
        </authorList>
    </citation>
    <scope>NUCLEOTIDE SEQUENCE [LARGE SCALE GENOMIC DNA]</scope>
    <source>
        <strain evidence="7 8">JA135</strain>
    </source>
</reference>
<keyword evidence="1" id="KW-0547">Nucleotide-binding</keyword>
<evidence type="ECO:0000259" key="6">
    <source>
        <dbReference type="SMART" id="SM00490"/>
    </source>
</evidence>
<keyword evidence="2 7" id="KW-0378">Hydrolase</keyword>
<gene>
    <name evidence="7" type="ORF">GGD88_000584</name>
</gene>
<feature type="domain" description="Helicase C-terminal" evidence="6">
    <location>
        <begin position="180"/>
        <end position="269"/>
    </location>
</feature>
<protein>
    <submittedName>
        <fullName evidence="7">ATP-dependent RNA helicase SUPV3L1/SUV3</fullName>
        <ecNumber evidence="7">3.6.4.13</ecNumber>
    </submittedName>
</protein>
<keyword evidence="4" id="KW-0067">ATP-binding</keyword>
<dbReference type="InterPro" id="IPR050699">
    <property type="entry name" value="RNA-DNA_Helicase"/>
</dbReference>
<dbReference type="EMBL" id="JACIGI010000003">
    <property type="protein sequence ID" value="MBB4284873.1"/>
    <property type="molecule type" value="Genomic_DNA"/>
</dbReference>
<evidence type="ECO:0000256" key="1">
    <source>
        <dbReference type="ARBA" id="ARBA00022741"/>
    </source>
</evidence>
<keyword evidence="8" id="KW-1185">Reference proteome</keyword>
<dbReference type="Proteomes" id="UP000555728">
    <property type="component" value="Unassembled WGS sequence"/>
</dbReference>
<evidence type="ECO:0000313" key="7">
    <source>
        <dbReference type="EMBL" id="MBB4284873.1"/>
    </source>
</evidence>